<name>A0A0F9D4T3_9ZZZZ</name>
<protein>
    <submittedName>
        <fullName evidence="2">Uncharacterized protein</fullName>
    </submittedName>
</protein>
<evidence type="ECO:0000313" key="2">
    <source>
        <dbReference type="EMBL" id="KKL56589.1"/>
    </source>
</evidence>
<organism evidence="2">
    <name type="scientific">marine sediment metagenome</name>
    <dbReference type="NCBI Taxonomy" id="412755"/>
    <lineage>
        <taxon>unclassified sequences</taxon>
        <taxon>metagenomes</taxon>
        <taxon>ecological metagenomes</taxon>
    </lineage>
</organism>
<proteinExistence type="predicted"/>
<feature type="region of interest" description="Disordered" evidence="1">
    <location>
        <begin position="1"/>
        <end position="31"/>
    </location>
</feature>
<accession>A0A0F9D4T3</accession>
<comment type="caution">
    <text evidence="2">The sequence shown here is derived from an EMBL/GenBank/DDBJ whole genome shotgun (WGS) entry which is preliminary data.</text>
</comment>
<evidence type="ECO:0000256" key="1">
    <source>
        <dbReference type="SAM" id="MobiDB-lite"/>
    </source>
</evidence>
<sequence>MSKTLKQEFGPLIPKTKMQEPGKQNTPKIGNVMTKVPVHKVPAFGQSMKPK</sequence>
<dbReference type="EMBL" id="LAZR01030440">
    <property type="protein sequence ID" value="KKL56589.1"/>
    <property type="molecule type" value="Genomic_DNA"/>
</dbReference>
<dbReference type="AlphaFoldDB" id="A0A0F9D4T3"/>
<gene>
    <name evidence="2" type="ORF">LCGC14_2243880</name>
</gene>
<reference evidence="2" key="1">
    <citation type="journal article" date="2015" name="Nature">
        <title>Complex archaea that bridge the gap between prokaryotes and eukaryotes.</title>
        <authorList>
            <person name="Spang A."/>
            <person name="Saw J.H."/>
            <person name="Jorgensen S.L."/>
            <person name="Zaremba-Niedzwiedzka K."/>
            <person name="Martijn J."/>
            <person name="Lind A.E."/>
            <person name="van Eijk R."/>
            <person name="Schleper C."/>
            <person name="Guy L."/>
            <person name="Ettema T.J."/>
        </authorList>
    </citation>
    <scope>NUCLEOTIDE SEQUENCE</scope>
</reference>